<protein>
    <submittedName>
        <fullName evidence="1">Uncharacterized protein</fullName>
    </submittedName>
</protein>
<name>A0A3P6F4N4_BRAOL</name>
<sequence>MGRDLGFANQFELAQNCEATRSSTCSRRLYHLCRERNTQRHEGSLSTPQKLISDIDKAMKNIFSSLKKLGDARFEEWLCSWLASRPSD</sequence>
<organism evidence="1">
    <name type="scientific">Brassica oleracea</name>
    <name type="common">Wild cabbage</name>
    <dbReference type="NCBI Taxonomy" id="3712"/>
    <lineage>
        <taxon>Eukaryota</taxon>
        <taxon>Viridiplantae</taxon>
        <taxon>Streptophyta</taxon>
        <taxon>Embryophyta</taxon>
        <taxon>Tracheophyta</taxon>
        <taxon>Spermatophyta</taxon>
        <taxon>Magnoliopsida</taxon>
        <taxon>eudicotyledons</taxon>
        <taxon>Gunneridae</taxon>
        <taxon>Pentapetalae</taxon>
        <taxon>rosids</taxon>
        <taxon>malvids</taxon>
        <taxon>Brassicales</taxon>
        <taxon>Brassicaceae</taxon>
        <taxon>Brassiceae</taxon>
        <taxon>Brassica</taxon>
    </lineage>
</organism>
<dbReference type="AlphaFoldDB" id="A0A3P6F4N4"/>
<reference evidence="1" key="1">
    <citation type="submission" date="2018-11" db="EMBL/GenBank/DDBJ databases">
        <authorList>
            <consortium name="Genoscope - CEA"/>
            <person name="William W."/>
        </authorList>
    </citation>
    <scope>NUCLEOTIDE SEQUENCE</scope>
</reference>
<evidence type="ECO:0000313" key="1">
    <source>
        <dbReference type="EMBL" id="VDD52477.1"/>
    </source>
</evidence>
<dbReference type="EMBL" id="LR031878">
    <property type="protein sequence ID" value="VDD52477.1"/>
    <property type="molecule type" value="Genomic_DNA"/>
</dbReference>
<gene>
    <name evidence="1" type="ORF">BOLC1T04866H</name>
</gene>
<accession>A0A3P6F4N4</accession>
<proteinExistence type="predicted"/>